<feature type="transmembrane region" description="Helical" evidence="6">
    <location>
        <begin position="207"/>
        <end position="227"/>
    </location>
</feature>
<dbReference type="AlphaFoldDB" id="A0A0R3SXM6"/>
<dbReference type="GO" id="GO:0022857">
    <property type="term" value="F:transmembrane transporter activity"/>
    <property type="evidence" value="ECO:0007669"/>
    <property type="project" value="InterPro"/>
</dbReference>
<dbReference type="PANTHER" id="PTHR43385:SF1">
    <property type="entry name" value="RIBOFLAVIN TRANSPORTER RIBJ"/>
    <property type="match status" value="1"/>
</dbReference>
<dbReference type="WBParaSite" id="HDID_0001051501-mRNA-1">
    <property type="protein sequence ID" value="HDID_0001051501-mRNA-1"/>
    <property type="gene ID" value="HDID_0001051501"/>
</dbReference>
<organism evidence="9">
    <name type="scientific">Hymenolepis diminuta</name>
    <name type="common">Rat tapeworm</name>
    <dbReference type="NCBI Taxonomy" id="6216"/>
    <lineage>
        <taxon>Eukaryota</taxon>
        <taxon>Metazoa</taxon>
        <taxon>Spiralia</taxon>
        <taxon>Lophotrochozoa</taxon>
        <taxon>Platyhelminthes</taxon>
        <taxon>Cestoda</taxon>
        <taxon>Eucestoda</taxon>
        <taxon>Cyclophyllidea</taxon>
        <taxon>Hymenolepididae</taxon>
        <taxon>Hymenolepis</taxon>
    </lineage>
</organism>
<dbReference type="GO" id="GO:0016020">
    <property type="term" value="C:membrane"/>
    <property type="evidence" value="ECO:0007669"/>
    <property type="project" value="UniProtKB-SubCell"/>
</dbReference>
<evidence type="ECO:0000256" key="6">
    <source>
        <dbReference type="SAM" id="Phobius"/>
    </source>
</evidence>
<dbReference type="InterPro" id="IPR052983">
    <property type="entry name" value="MFS_Riboflavin_Transporter"/>
</dbReference>
<evidence type="ECO:0000256" key="2">
    <source>
        <dbReference type="ARBA" id="ARBA00022448"/>
    </source>
</evidence>
<accession>A0A0R3SXM6</accession>
<dbReference type="PANTHER" id="PTHR43385">
    <property type="entry name" value="RIBOFLAVIN TRANSPORTER RIBJ"/>
    <property type="match status" value="1"/>
</dbReference>
<dbReference type="Gene3D" id="1.20.1250.20">
    <property type="entry name" value="MFS general substrate transporter like domains"/>
    <property type="match status" value="2"/>
</dbReference>
<keyword evidence="5 6" id="KW-0472">Membrane</keyword>
<feature type="transmembrane region" description="Helical" evidence="6">
    <location>
        <begin position="269"/>
        <end position="291"/>
    </location>
</feature>
<evidence type="ECO:0000313" key="7">
    <source>
        <dbReference type="EMBL" id="VDL63478.1"/>
    </source>
</evidence>
<keyword evidence="4 6" id="KW-1133">Transmembrane helix</keyword>
<gene>
    <name evidence="7" type="ORF">HDID_LOCUS10513</name>
</gene>
<dbReference type="Proteomes" id="UP000274504">
    <property type="component" value="Unassembled WGS sequence"/>
</dbReference>
<feature type="transmembrane region" description="Helical" evidence="6">
    <location>
        <begin position="85"/>
        <end position="104"/>
    </location>
</feature>
<dbReference type="EMBL" id="UYSG01011734">
    <property type="protein sequence ID" value="VDL63478.1"/>
    <property type="molecule type" value="Genomic_DNA"/>
</dbReference>
<comment type="subcellular location">
    <subcellularLocation>
        <location evidence="1">Membrane</location>
        <topology evidence="1">Multi-pass membrane protein</topology>
    </subcellularLocation>
</comment>
<feature type="transmembrane region" description="Helical" evidence="6">
    <location>
        <begin position="43"/>
        <end position="65"/>
    </location>
</feature>
<dbReference type="OrthoDB" id="410267at2759"/>
<protein>
    <submittedName>
        <fullName evidence="9">MFS domain-containing protein</fullName>
    </submittedName>
</protein>
<keyword evidence="3 6" id="KW-0812">Transmembrane</keyword>
<dbReference type="Pfam" id="PF07690">
    <property type="entry name" value="MFS_1"/>
    <property type="match status" value="1"/>
</dbReference>
<feature type="transmembrane region" description="Helical" evidence="6">
    <location>
        <begin position="12"/>
        <end position="31"/>
    </location>
</feature>
<reference evidence="9" key="1">
    <citation type="submission" date="2017-02" db="UniProtKB">
        <authorList>
            <consortium name="WormBaseParasite"/>
        </authorList>
    </citation>
    <scope>IDENTIFICATION</scope>
</reference>
<evidence type="ECO:0000313" key="8">
    <source>
        <dbReference type="Proteomes" id="UP000274504"/>
    </source>
</evidence>
<dbReference type="InterPro" id="IPR036259">
    <property type="entry name" value="MFS_trans_sf"/>
</dbReference>
<name>A0A0R3SXM6_HYMDI</name>
<feature type="transmembrane region" description="Helical" evidence="6">
    <location>
        <begin position="303"/>
        <end position="322"/>
    </location>
</feature>
<feature type="transmembrane region" description="Helical" evidence="6">
    <location>
        <begin position="174"/>
        <end position="195"/>
    </location>
</feature>
<proteinExistence type="predicted"/>
<evidence type="ECO:0000256" key="4">
    <source>
        <dbReference type="ARBA" id="ARBA00022989"/>
    </source>
</evidence>
<keyword evidence="2" id="KW-0813">Transport</keyword>
<sequence length="391" mass="43954">MFGFGIGAAYSVLYAVASAVNITSFIMHFIISQWFPHNRSLVVGIIASGLGLGAVVFVPLQTYFINPNNIDDLSSPQITEKVPNAFRNLGCLILCLQIIGFILLREKHPKLDIHAELSIMRVKILCFWLNVIFFTLNFDFLHFRASQDFTDLKNEMEYPARNYSISEALQTIDFYLAFFINFFNSASVGLTSCTVKIYGIDAGFDKLFLASVLTCSAIFNCIGRIIWGYVGDRFSFKGPMTVLQIEWALLWFTYPYVTMDAGVSGKTLFAIWNFLLYSCIAGNFVLIHNLATKIFGPQNMPTIFGLLFAAMAPSNLFLSGVFSTFDMKFYWKEIYSIGGCFAIIGLILLIFVRDPNVGCVSCFNPVTRVCDCYRIPDEGKVILEKLNEAQD</sequence>
<dbReference type="InterPro" id="IPR011701">
    <property type="entry name" value="MFS"/>
</dbReference>
<feature type="transmembrane region" description="Helical" evidence="6">
    <location>
        <begin position="334"/>
        <end position="352"/>
    </location>
</feature>
<evidence type="ECO:0000313" key="9">
    <source>
        <dbReference type="WBParaSite" id="HDID_0001051501-mRNA-1"/>
    </source>
</evidence>
<evidence type="ECO:0000256" key="3">
    <source>
        <dbReference type="ARBA" id="ARBA00022692"/>
    </source>
</evidence>
<evidence type="ECO:0000256" key="1">
    <source>
        <dbReference type="ARBA" id="ARBA00004141"/>
    </source>
</evidence>
<evidence type="ECO:0000256" key="5">
    <source>
        <dbReference type="ARBA" id="ARBA00023136"/>
    </source>
</evidence>
<dbReference type="SUPFAM" id="SSF103473">
    <property type="entry name" value="MFS general substrate transporter"/>
    <property type="match status" value="1"/>
</dbReference>
<reference evidence="7 8" key="2">
    <citation type="submission" date="2018-11" db="EMBL/GenBank/DDBJ databases">
        <authorList>
            <consortium name="Pathogen Informatics"/>
        </authorList>
    </citation>
    <scope>NUCLEOTIDE SEQUENCE [LARGE SCALE GENOMIC DNA]</scope>
</reference>
<feature type="transmembrane region" description="Helical" evidence="6">
    <location>
        <begin position="125"/>
        <end position="143"/>
    </location>
</feature>